<keyword evidence="2" id="KW-1185">Reference proteome</keyword>
<dbReference type="Proteomes" id="UP000824881">
    <property type="component" value="Unassembled WGS sequence"/>
</dbReference>
<dbReference type="EMBL" id="WQMT02000002">
    <property type="protein sequence ID" value="KAG9226212.1"/>
    <property type="molecule type" value="Genomic_DNA"/>
</dbReference>
<organism evidence="1 2">
    <name type="scientific">Pleurotus cornucopiae</name>
    <name type="common">Cornucopia mushroom</name>
    <dbReference type="NCBI Taxonomy" id="5321"/>
    <lineage>
        <taxon>Eukaryota</taxon>
        <taxon>Fungi</taxon>
        <taxon>Dikarya</taxon>
        <taxon>Basidiomycota</taxon>
        <taxon>Agaricomycotina</taxon>
        <taxon>Agaricomycetes</taxon>
        <taxon>Agaricomycetidae</taxon>
        <taxon>Agaricales</taxon>
        <taxon>Pleurotineae</taxon>
        <taxon>Pleurotaceae</taxon>
        <taxon>Pleurotus</taxon>
    </lineage>
</organism>
<evidence type="ECO:0000313" key="1">
    <source>
        <dbReference type="EMBL" id="KAG9226212.1"/>
    </source>
</evidence>
<evidence type="ECO:0000313" key="2">
    <source>
        <dbReference type="Proteomes" id="UP000824881"/>
    </source>
</evidence>
<comment type="caution">
    <text evidence="1">The sequence shown here is derived from an EMBL/GenBank/DDBJ whole genome shotgun (WGS) entry which is preliminary data.</text>
</comment>
<proteinExistence type="predicted"/>
<gene>
    <name evidence="1" type="ORF">CCMSSC00406_0005123</name>
</gene>
<reference evidence="1 2" key="1">
    <citation type="journal article" date="2021" name="Appl. Environ. Microbiol.">
        <title>Genetic linkage and physical mapping for an oyster mushroom Pleurotus cornucopiae and QTL analysis for the trait cap color.</title>
        <authorList>
            <person name="Zhang Y."/>
            <person name="Gao W."/>
            <person name="Sonnenberg A."/>
            <person name="Chen Q."/>
            <person name="Zhang J."/>
            <person name="Huang C."/>
        </authorList>
    </citation>
    <scope>NUCLEOTIDE SEQUENCE [LARGE SCALE GENOMIC DNA]</scope>
    <source>
        <strain evidence="1">CCMSSC00406</strain>
    </source>
</reference>
<accession>A0ACB7J6K7</accession>
<protein>
    <submittedName>
        <fullName evidence="1">Uncharacterized protein</fullName>
    </submittedName>
</protein>
<sequence length="285" mass="32263">MVRVQKVHHQPPRGCLSPLDAQRLRIKSPRFRNNATRRSEHSKARNSTRNGEGYGNSPFNHQPKHDLSYFGLNDKTLQDEASSESEDELFQWEEEETLVNALINDGAPVHLENQSLMTLVDSLQTSFAAQGTKVLHGLAQNLVPAAKRVKEVHRALEQGIDPMYAEGLLTFDNACQSAEAAATQQEGQLLRSYSEAQTNLQRLFDELDGLYAQRKELWKTLEDSMERIGHEHIDTPIRNDLKDLPARLERTVTELEKRSKSLTKDDTKASKDEAAYLKSLISKFA</sequence>
<name>A0ACB7J6K7_PLECO</name>